<feature type="compositionally biased region" description="Low complexity" evidence="1">
    <location>
        <begin position="43"/>
        <end position="52"/>
    </location>
</feature>
<evidence type="ECO:0008006" key="5">
    <source>
        <dbReference type="Google" id="ProtNLM"/>
    </source>
</evidence>
<name>A0ABS7QM58_9ACTN</name>
<feature type="chain" id="PRO_5046701139" description="Secreted protein" evidence="2">
    <location>
        <begin position="47"/>
        <end position="233"/>
    </location>
</feature>
<evidence type="ECO:0000256" key="2">
    <source>
        <dbReference type="SAM" id="SignalP"/>
    </source>
</evidence>
<reference evidence="3 4" key="1">
    <citation type="submission" date="2021-08" db="EMBL/GenBank/DDBJ databases">
        <title>Streptomyces sp. PTM05 isolated from lichen.</title>
        <authorList>
            <person name="Somphong A."/>
            <person name="Phongsopitanun W."/>
            <person name="Tanasupawat S."/>
        </authorList>
    </citation>
    <scope>NUCLEOTIDE SEQUENCE [LARGE SCALE GENOMIC DNA]</scope>
    <source>
        <strain evidence="3 4">Ptm05</strain>
    </source>
</reference>
<evidence type="ECO:0000313" key="3">
    <source>
        <dbReference type="EMBL" id="MBY8883470.1"/>
    </source>
</evidence>
<dbReference type="Proteomes" id="UP001198565">
    <property type="component" value="Unassembled WGS sequence"/>
</dbReference>
<feature type="region of interest" description="Disordered" evidence="1">
    <location>
        <begin position="1"/>
        <end position="20"/>
    </location>
</feature>
<proteinExistence type="predicted"/>
<evidence type="ECO:0000256" key="1">
    <source>
        <dbReference type="SAM" id="MobiDB-lite"/>
    </source>
</evidence>
<feature type="compositionally biased region" description="Basic residues" evidence="1">
    <location>
        <begin position="9"/>
        <end position="20"/>
    </location>
</feature>
<evidence type="ECO:0000313" key="4">
    <source>
        <dbReference type="Proteomes" id="UP001198565"/>
    </source>
</evidence>
<dbReference type="EMBL" id="JAINVZ010000001">
    <property type="protein sequence ID" value="MBY8883470.1"/>
    <property type="molecule type" value="Genomic_DNA"/>
</dbReference>
<keyword evidence="2" id="KW-0732">Signal</keyword>
<dbReference type="RefSeq" id="WP_222973082.1">
    <property type="nucleotide sequence ID" value="NZ_JAINVZ010000001.1"/>
</dbReference>
<organism evidence="3 4">
    <name type="scientific">Streptantibioticus parmotrematis</name>
    <dbReference type="NCBI Taxonomy" id="2873249"/>
    <lineage>
        <taxon>Bacteria</taxon>
        <taxon>Bacillati</taxon>
        <taxon>Actinomycetota</taxon>
        <taxon>Actinomycetes</taxon>
        <taxon>Kitasatosporales</taxon>
        <taxon>Streptomycetaceae</taxon>
        <taxon>Streptantibioticus</taxon>
    </lineage>
</organism>
<accession>A0ABS7QM58</accession>
<comment type="caution">
    <text evidence="3">The sequence shown here is derived from an EMBL/GenBank/DDBJ whole genome shotgun (WGS) entry which is preliminary data.</text>
</comment>
<gene>
    <name evidence="3" type="ORF">K7472_01245</name>
</gene>
<keyword evidence="4" id="KW-1185">Reference proteome</keyword>
<protein>
    <recommendedName>
        <fullName evidence="5">Secreted protein</fullName>
    </recommendedName>
</protein>
<sequence length="233" mass="24144">MTARQHASTARHRAPRRRTPALRTALTAAAGSVLVTTVAASAPAQASATTAPHRAASAPTATRQAPDSLRRDVNDLTVRTPDGSALGQARLFAVYRDLRAAGVNDWTVVGAEDPGRPGVVLRLWHTDPAKADAVRRAIAPTLRVTSRAHEVYSVGLLAPVRPGSPAARGDVAELTRVVQEAGGPGALVDPQPDVVHVHLEADRLSAATLDAVRAQAARTAGSPVGAVRVIGEP</sequence>
<feature type="region of interest" description="Disordered" evidence="1">
    <location>
        <begin position="43"/>
        <end position="70"/>
    </location>
</feature>
<feature type="signal peptide" evidence="2">
    <location>
        <begin position="1"/>
        <end position="46"/>
    </location>
</feature>